<dbReference type="PANTHER" id="PTHR10434:SF64">
    <property type="entry name" value="1-ACYL-SN-GLYCEROL-3-PHOSPHATE ACYLTRANSFERASE-RELATED"/>
    <property type="match status" value="1"/>
</dbReference>
<evidence type="ECO:0000256" key="2">
    <source>
        <dbReference type="ARBA" id="ARBA00022516"/>
    </source>
</evidence>
<dbReference type="AlphaFoldDB" id="A0A972FA93"/>
<dbReference type="InterPro" id="IPR002123">
    <property type="entry name" value="Plipid/glycerol_acylTrfase"/>
</dbReference>
<dbReference type="Pfam" id="PF01553">
    <property type="entry name" value="Acyltransferase"/>
    <property type="match status" value="1"/>
</dbReference>
<protein>
    <submittedName>
        <fullName evidence="7">1-acyl-sn-glycerol-3-phosphate acyltransferase</fullName>
    </submittedName>
</protein>
<dbReference type="CDD" id="cd07989">
    <property type="entry name" value="LPLAT_AGPAT-like"/>
    <property type="match status" value="1"/>
</dbReference>
<evidence type="ECO:0000313" key="7">
    <source>
        <dbReference type="EMBL" id="NMG04775.1"/>
    </source>
</evidence>
<evidence type="ECO:0000259" key="6">
    <source>
        <dbReference type="SMART" id="SM00563"/>
    </source>
</evidence>
<dbReference type="EMBL" id="WTVM01000154">
    <property type="protein sequence ID" value="NMG04775.1"/>
    <property type="molecule type" value="Genomic_DNA"/>
</dbReference>
<dbReference type="GO" id="GO:0003841">
    <property type="term" value="F:1-acylglycerol-3-phosphate O-acyltransferase activity"/>
    <property type="evidence" value="ECO:0007669"/>
    <property type="project" value="TreeGrafter"/>
</dbReference>
<organism evidence="7 8">
    <name type="scientific">Azoarcus taiwanensis</name>
    <dbReference type="NCBI Taxonomy" id="666964"/>
    <lineage>
        <taxon>Bacteria</taxon>
        <taxon>Pseudomonadati</taxon>
        <taxon>Pseudomonadota</taxon>
        <taxon>Betaproteobacteria</taxon>
        <taxon>Rhodocyclales</taxon>
        <taxon>Zoogloeaceae</taxon>
        <taxon>Azoarcus</taxon>
    </lineage>
</organism>
<evidence type="ECO:0000256" key="4">
    <source>
        <dbReference type="ARBA" id="ARBA00023098"/>
    </source>
</evidence>
<feature type="domain" description="Phospholipid/glycerol acyltransferase" evidence="6">
    <location>
        <begin position="56"/>
        <end position="168"/>
    </location>
</feature>
<keyword evidence="5 7" id="KW-0012">Acyltransferase</keyword>
<comment type="caution">
    <text evidence="7">The sequence shown here is derived from an EMBL/GenBank/DDBJ whole genome shotgun (WGS) entry which is preliminary data.</text>
</comment>
<sequence length="243" mass="26419">MRLALHLLIGLCVTLFVYPLRSPLQRQRIRQRWSSRLLAIVGLRLEHEGERVQPGCLLVANHVSWLDIFVVNALAPAAFVSKAEVRNWPLIGVLAARNETVFLMRGSRGHARIINAEVGAILDAGRNVALFPEGTTTDGSHVLHFHAALLQPAVESGHSVQPVAISYLDAQGRHSLAPAYAGDTSLIECLMAIVGSRALIASVSVGSPLPTCNGLHRKEVARQARETIVAHVSRHAGQVERHH</sequence>
<dbReference type="SUPFAM" id="SSF69593">
    <property type="entry name" value="Glycerol-3-phosphate (1)-acyltransferase"/>
    <property type="match status" value="1"/>
</dbReference>
<evidence type="ECO:0000256" key="5">
    <source>
        <dbReference type="ARBA" id="ARBA00023315"/>
    </source>
</evidence>
<keyword evidence="3" id="KW-0808">Transferase</keyword>
<evidence type="ECO:0000256" key="1">
    <source>
        <dbReference type="ARBA" id="ARBA00005189"/>
    </source>
</evidence>
<dbReference type="GO" id="GO:0006654">
    <property type="term" value="P:phosphatidic acid biosynthetic process"/>
    <property type="evidence" value="ECO:0007669"/>
    <property type="project" value="TreeGrafter"/>
</dbReference>
<dbReference type="PANTHER" id="PTHR10434">
    <property type="entry name" value="1-ACYL-SN-GLYCEROL-3-PHOSPHATE ACYLTRANSFERASE"/>
    <property type="match status" value="1"/>
</dbReference>
<keyword evidence="8" id="KW-1185">Reference proteome</keyword>
<name>A0A972FA93_9RHOO</name>
<dbReference type="Proteomes" id="UP000599523">
    <property type="component" value="Unassembled WGS sequence"/>
</dbReference>
<evidence type="ECO:0000313" key="8">
    <source>
        <dbReference type="Proteomes" id="UP000599523"/>
    </source>
</evidence>
<dbReference type="SMART" id="SM00563">
    <property type="entry name" value="PlsC"/>
    <property type="match status" value="1"/>
</dbReference>
<reference evidence="7" key="1">
    <citation type="submission" date="2019-12" db="EMBL/GenBank/DDBJ databases">
        <title>Comparative genomics gives insights into the taxonomy of the Azoarcus-Aromatoleum group and reveals separate origins of nif in the plant-associated Azoarcus and non-plant-associated Aromatoleum sub-groups.</title>
        <authorList>
            <person name="Lafos M."/>
            <person name="Maluk M."/>
            <person name="Batista M."/>
            <person name="Junghare M."/>
            <person name="Carmona M."/>
            <person name="Faoro H."/>
            <person name="Cruz L.M."/>
            <person name="Battistoni F."/>
            <person name="De Souza E."/>
            <person name="Pedrosa F."/>
            <person name="Chen W.-M."/>
            <person name="Poole P.S."/>
            <person name="Dixon R.A."/>
            <person name="James E.K."/>
        </authorList>
    </citation>
    <scope>NUCLEOTIDE SEQUENCE</scope>
    <source>
        <strain evidence="7">NSC3</strain>
    </source>
</reference>
<keyword evidence="2" id="KW-0444">Lipid biosynthesis</keyword>
<accession>A0A972FA93</accession>
<evidence type="ECO:0000256" key="3">
    <source>
        <dbReference type="ARBA" id="ARBA00022679"/>
    </source>
</evidence>
<gene>
    <name evidence="7" type="ORF">GPA21_17625</name>
</gene>
<keyword evidence="4" id="KW-0443">Lipid metabolism</keyword>
<proteinExistence type="predicted"/>
<comment type="pathway">
    <text evidence="1">Lipid metabolism.</text>
</comment>